<dbReference type="EMBL" id="CXPG01000016">
    <property type="protein sequence ID" value="CTQ32892.1"/>
    <property type="molecule type" value="Genomic_DNA"/>
</dbReference>
<reference evidence="1 2" key="1">
    <citation type="submission" date="2015-07" db="EMBL/GenBank/DDBJ databases">
        <authorList>
            <person name="Noorani M."/>
        </authorList>
    </citation>
    <scope>NUCLEOTIDE SEQUENCE [LARGE SCALE GENOMIC DNA]</scope>
    <source>
        <strain evidence="1 2">CECT 5088</strain>
    </source>
</reference>
<dbReference type="STRING" id="282197.SAMN04488517_103453"/>
<sequence length="132" mass="14262">MIRYSLKCADGHAFDGWFRSADAFDDLAAGRRVECSVCGSTDVQKTMMAPRVGGLSAPASEVEKKIAALRRKVEAEATYVGGRFAQEARAIHDGEVPDRPIYGEANAAEVRDLLRDGVPVAPLPFLPKSRAN</sequence>
<dbReference type="AlphaFoldDB" id="A0A0M6XQD6"/>
<dbReference type="OrthoDB" id="9799894at2"/>
<dbReference type="Pfam" id="PF06676">
    <property type="entry name" value="DUF1178"/>
    <property type="match status" value="2"/>
</dbReference>
<evidence type="ECO:0000313" key="2">
    <source>
        <dbReference type="Proteomes" id="UP000048908"/>
    </source>
</evidence>
<protein>
    <submittedName>
        <fullName evidence="1">Uncharacterized protein</fullName>
    </submittedName>
</protein>
<organism evidence="1 2">
    <name type="scientific">Jannaschia rubra</name>
    <dbReference type="NCBI Taxonomy" id="282197"/>
    <lineage>
        <taxon>Bacteria</taxon>
        <taxon>Pseudomonadati</taxon>
        <taxon>Pseudomonadota</taxon>
        <taxon>Alphaproteobacteria</taxon>
        <taxon>Rhodobacterales</taxon>
        <taxon>Roseobacteraceae</taxon>
        <taxon>Jannaschia</taxon>
    </lineage>
</organism>
<evidence type="ECO:0000313" key="1">
    <source>
        <dbReference type="EMBL" id="CTQ32892.1"/>
    </source>
</evidence>
<dbReference type="PIRSF" id="PIRSF032131">
    <property type="entry name" value="UCP032131"/>
    <property type="match status" value="1"/>
</dbReference>
<keyword evidence="2" id="KW-1185">Reference proteome</keyword>
<dbReference type="Proteomes" id="UP000048908">
    <property type="component" value="Unassembled WGS sequence"/>
</dbReference>
<accession>A0A0M6XQD6</accession>
<dbReference type="RefSeq" id="WP_055682344.1">
    <property type="nucleotide sequence ID" value="NZ_CXPG01000016.1"/>
</dbReference>
<proteinExistence type="predicted"/>
<name>A0A0M6XQD6_9RHOB</name>
<gene>
    <name evidence="1" type="ORF">JAN5088_01665</name>
</gene>
<dbReference type="InterPro" id="IPR009562">
    <property type="entry name" value="DUF1178"/>
</dbReference>